<dbReference type="AlphaFoldDB" id="A0A193LCL1"/>
<dbReference type="Pfam" id="PF14698">
    <property type="entry name" value="ASL_C2"/>
    <property type="match status" value="1"/>
</dbReference>
<dbReference type="KEGG" id="woc:BA177_02555"/>
<evidence type="ECO:0000259" key="8">
    <source>
        <dbReference type="Pfam" id="PF14698"/>
    </source>
</evidence>
<dbReference type="EC" id="4.3.2.1" evidence="4"/>
<dbReference type="PANTHER" id="PTHR43814">
    <property type="entry name" value="ARGININOSUCCINATE LYASE"/>
    <property type="match status" value="1"/>
</dbReference>
<comment type="catalytic activity">
    <reaction evidence="1">
        <text>2-(N(omega)-L-arginino)succinate = fumarate + L-arginine</text>
        <dbReference type="Rhea" id="RHEA:24020"/>
        <dbReference type="ChEBI" id="CHEBI:29806"/>
        <dbReference type="ChEBI" id="CHEBI:32682"/>
        <dbReference type="ChEBI" id="CHEBI:57472"/>
        <dbReference type="EC" id="4.3.2.1"/>
    </reaction>
</comment>
<dbReference type="EMBL" id="CP016268">
    <property type="protein sequence ID" value="ANO50247.1"/>
    <property type="molecule type" value="Genomic_DNA"/>
</dbReference>
<keyword evidence="10" id="KW-1185">Reference proteome</keyword>
<dbReference type="Pfam" id="PF00206">
    <property type="entry name" value="Lyase_1"/>
    <property type="match status" value="1"/>
</dbReference>
<comment type="similarity">
    <text evidence="3">In the N-terminal section; belongs to the lyase 1 family. Argininosuccinate lyase subfamily.</text>
</comment>
<proteinExistence type="inferred from homology"/>
<dbReference type="GO" id="GO:0004056">
    <property type="term" value="F:argininosuccinate lyase activity"/>
    <property type="evidence" value="ECO:0007669"/>
    <property type="project" value="UniProtKB-EC"/>
</dbReference>
<dbReference type="SUPFAM" id="SSF48557">
    <property type="entry name" value="L-aspartase-like"/>
    <property type="match status" value="1"/>
</dbReference>
<protein>
    <recommendedName>
        <fullName evidence="4">argininosuccinate lyase</fullName>
        <ecNumber evidence="4">4.3.2.1</ecNumber>
    </recommendedName>
</protein>
<keyword evidence="6" id="KW-0732">Signal</keyword>
<accession>A0A193LCL1</accession>
<gene>
    <name evidence="9" type="ORF">BA177_02555</name>
</gene>
<keyword evidence="5" id="KW-0055">Arginine biosynthesis</keyword>
<organism evidence="9 10">
    <name type="scientific">Woeseia oceani</name>
    <dbReference type="NCBI Taxonomy" id="1548547"/>
    <lineage>
        <taxon>Bacteria</taxon>
        <taxon>Pseudomonadati</taxon>
        <taxon>Pseudomonadota</taxon>
        <taxon>Gammaproteobacteria</taxon>
        <taxon>Woeseiales</taxon>
        <taxon>Woeseiaceae</taxon>
        <taxon>Woeseia</taxon>
    </lineage>
</organism>
<dbReference type="InterPro" id="IPR008948">
    <property type="entry name" value="L-Aspartase-like"/>
</dbReference>
<dbReference type="RefSeq" id="WP_068612467.1">
    <property type="nucleotide sequence ID" value="NZ_CP016268.1"/>
</dbReference>
<dbReference type="InterPro" id="IPR022761">
    <property type="entry name" value="Fumarate_lyase_N"/>
</dbReference>
<dbReference type="UniPathway" id="UPA00068">
    <property type="reaction ID" value="UER00114"/>
</dbReference>
<comment type="pathway">
    <text evidence="2">Amino-acid biosynthesis; L-arginine biosynthesis; L-arginine from L-ornithine and carbamoyl phosphate: step 3/3.</text>
</comment>
<dbReference type="Gene3D" id="1.20.200.10">
    <property type="entry name" value="Fumarase/aspartase (Central domain)"/>
    <property type="match status" value="1"/>
</dbReference>
<feature type="chain" id="PRO_5008260041" description="argininosuccinate lyase" evidence="6">
    <location>
        <begin position="21"/>
        <end position="486"/>
    </location>
</feature>
<evidence type="ECO:0000256" key="5">
    <source>
        <dbReference type="ARBA" id="ARBA00022571"/>
    </source>
</evidence>
<dbReference type="InterPro" id="IPR029419">
    <property type="entry name" value="Arg_succ_lyase_C"/>
</dbReference>
<evidence type="ECO:0000259" key="7">
    <source>
        <dbReference type="Pfam" id="PF00206"/>
    </source>
</evidence>
<evidence type="ECO:0000256" key="4">
    <source>
        <dbReference type="ARBA" id="ARBA00012338"/>
    </source>
</evidence>
<feature type="domain" description="Argininosuccinate lyase C-terminal" evidence="8">
    <location>
        <begin position="356"/>
        <end position="432"/>
    </location>
</feature>
<evidence type="ECO:0000313" key="10">
    <source>
        <dbReference type="Proteomes" id="UP000092695"/>
    </source>
</evidence>
<dbReference type="STRING" id="1548547.BA177_02555"/>
<dbReference type="PRINTS" id="PR00145">
    <property type="entry name" value="ARGSUCLYASE"/>
</dbReference>
<evidence type="ECO:0000256" key="2">
    <source>
        <dbReference type="ARBA" id="ARBA00004941"/>
    </source>
</evidence>
<feature type="domain" description="Fumarate lyase N-terminal" evidence="7">
    <location>
        <begin position="80"/>
        <end position="295"/>
    </location>
</feature>
<dbReference type="GO" id="GO:0005829">
    <property type="term" value="C:cytosol"/>
    <property type="evidence" value="ECO:0007669"/>
    <property type="project" value="TreeGrafter"/>
</dbReference>
<feature type="signal peptide" evidence="6">
    <location>
        <begin position="1"/>
        <end position="20"/>
    </location>
</feature>
<evidence type="ECO:0000256" key="1">
    <source>
        <dbReference type="ARBA" id="ARBA00000985"/>
    </source>
</evidence>
<sequence>MRYWKLILLFAGVTSVPVTAETLHDDFAHLAEINIASLIMLREQALLPDPLAQRIAAATAQIVSEQSAHGARRSSNYLDFEARLLEIAGVEASRLHTGRSRQDIGSTLRRMALRESLLDVYRALLEARSALLALAEQHVETVIPAYTHGVQAQPTSLAHYLLAFSAAFERDSERYQQSYARLNQSPLGAAALATSGFPLDRERLAELLGFEALVINSYDANLVSSVDSKIDYANAMVASAVPIGQFCQNLHTQYHGTAPWILLADSQTGVSSIMPQKRNPRPLDRLRSSATAVVGNGYTVILNAHNTNSGMNDYRDGAQTLLTAEHAEKMYRRYATLIRNLVVSPERALAEIDADYATMTEVADVLLREAGIAFREGHHYASELTTRGRAAGKKPKELTDDELLDTWRELADGELPLPIARIRAAMDPQAMVAARQGRGGPQPAEVARMLQQHKAELATGQGWLAAARQRLTAAAEQRQSLFESLL</sequence>
<dbReference type="InterPro" id="IPR009049">
    <property type="entry name" value="Argininosuccinate_lyase"/>
</dbReference>
<evidence type="ECO:0000256" key="6">
    <source>
        <dbReference type="SAM" id="SignalP"/>
    </source>
</evidence>
<dbReference type="Gene3D" id="1.10.40.30">
    <property type="entry name" value="Fumarase/aspartase (C-terminal domain)"/>
    <property type="match status" value="1"/>
</dbReference>
<name>A0A193LCL1_9GAMM</name>
<evidence type="ECO:0000313" key="9">
    <source>
        <dbReference type="EMBL" id="ANO50247.1"/>
    </source>
</evidence>
<dbReference type="PRINTS" id="PR00149">
    <property type="entry name" value="FUMRATELYASE"/>
</dbReference>
<keyword evidence="5" id="KW-0028">Amino-acid biosynthesis</keyword>
<dbReference type="CDD" id="cd01359">
    <property type="entry name" value="Argininosuccinate_lyase"/>
    <property type="match status" value="1"/>
</dbReference>
<evidence type="ECO:0000256" key="3">
    <source>
        <dbReference type="ARBA" id="ARBA00005552"/>
    </source>
</evidence>
<reference evidence="9 10" key="1">
    <citation type="submission" date="2016-06" db="EMBL/GenBank/DDBJ databases">
        <title>Complete genome sequence of a deep-branching marine Gamma Proteobacterium Woeseia oceani type strain XK5.</title>
        <authorList>
            <person name="Mu D."/>
            <person name="Du Z."/>
        </authorList>
    </citation>
    <scope>NUCLEOTIDE SEQUENCE [LARGE SCALE GENOMIC DNA]</scope>
    <source>
        <strain evidence="9 10">XK5</strain>
    </source>
</reference>
<dbReference type="Proteomes" id="UP000092695">
    <property type="component" value="Chromosome"/>
</dbReference>
<dbReference type="PANTHER" id="PTHR43814:SF1">
    <property type="entry name" value="ARGININOSUCCINATE LYASE"/>
    <property type="match status" value="1"/>
</dbReference>
<dbReference type="InterPro" id="IPR000362">
    <property type="entry name" value="Fumarate_lyase_fam"/>
</dbReference>
<dbReference type="InterPro" id="IPR024083">
    <property type="entry name" value="Fumarase/histidase_N"/>
</dbReference>
<dbReference type="GO" id="GO:0042450">
    <property type="term" value="P:L-arginine biosynthetic process via ornithine"/>
    <property type="evidence" value="ECO:0007669"/>
    <property type="project" value="InterPro"/>
</dbReference>
<dbReference type="Gene3D" id="1.10.275.10">
    <property type="entry name" value="Fumarase/aspartase (N-terminal domain)"/>
    <property type="match status" value="1"/>
</dbReference>